<dbReference type="PROSITE" id="PS50931">
    <property type="entry name" value="HTH_LYSR"/>
    <property type="match status" value="1"/>
</dbReference>
<dbReference type="Gene3D" id="3.40.190.10">
    <property type="entry name" value="Periplasmic binding protein-like II"/>
    <property type="match status" value="2"/>
</dbReference>
<evidence type="ECO:0000256" key="4">
    <source>
        <dbReference type="ARBA" id="ARBA00023163"/>
    </source>
</evidence>
<dbReference type="Pfam" id="PF03466">
    <property type="entry name" value="LysR_substrate"/>
    <property type="match status" value="1"/>
</dbReference>
<sequence>MIDPRRLRVLRSLADHGTVTAAGAALHLSPSAVSQQLAALEAESGQELLRRKGRRVWLTPAGEVLVEHADSILAELERAEARMAAHAEGAAGRVEVAAFASAITHLVAPAIAALARSAPEVAITVQDAESQRSLSLLLDGAVDLAVIMQFRPLPDTEDRRIARDELYAEPFDVLLPAGHPAAGEDEVAIGRLSDEEWIMPLPDNPCRDVLVRHCENAGFRPRIAHSSDDFRAEAALVAAGVGAALIPRSALHTVPDGAVLRTLEGEAPVRRVFAAVRRGREDHPLIATVRRALREGTVRA</sequence>
<dbReference type="EMBL" id="JBHSDK010000001">
    <property type="protein sequence ID" value="MFC4333809.1"/>
    <property type="molecule type" value="Genomic_DNA"/>
</dbReference>
<evidence type="ECO:0000256" key="3">
    <source>
        <dbReference type="ARBA" id="ARBA00023125"/>
    </source>
</evidence>
<name>A0ABV8TSS8_9ACTN</name>
<dbReference type="SUPFAM" id="SSF46785">
    <property type="entry name" value="Winged helix' DNA-binding domain"/>
    <property type="match status" value="1"/>
</dbReference>
<dbReference type="Pfam" id="PF00126">
    <property type="entry name" value="HTH_1"/>
    <property type="match status" value="1"/>
</dbReference>
<dbReference type="InterPro" id="IPR005119">
    <property type="entry name" value="LysR_subst-bd"/>
</dbReference>
<accession>A0ABV8TSS8</accession>
<dbReference type="InterPro" id="IPR011991">
    <property type="entry name" value="ArsR-like_HTH"/>
</dbReference>
<dbReference type="CDD" id="cd08423">
    <property type="entry name" value="PBP2_LTTR_like_6"/>
    <property type="match status" value="1"/>
</dbReference>
<evidence type="ECO:0000313" key="7">
    <source>
        <dbReference type="Proteomes" id="UP001595823"/>
    </source>
</evidence>
<proteinExistence type="inferred from homology"/>
<evidence type="ECO:0000313" key="6">
    <source>
        <dbReference type="EMBL" id="MFC4333809.1"/>
    </source>
</evidence>
<dbReference type="InterPro" id="IPR000847">
    <property type="entry name" value="LysR_HTH_N"/>
</dbReference>
<dbReference type="Gene3D" id="1.10.10.10">
    <property type="entry name" value="Winged helix-like DNA-binding domain superfamily/Winged helix DNA-binding domain"/>
    <property type="match status" value="1"/>
</dbReference>
<dbReference type="InterPro" id="IPR036390">
    <property type="entry name" value="WH_DNA-bd_sf"/>
</dbReference>
<keyword evidence="4" id="KW-0804">Transcription</keyword>
<keyword evidence="3" id="KW-0238">DNA-binding</keyword>
<dbReference type="Proteomes" id="UP001595823">
    <property type="component" value="Unassembled WGS sequence"/>
</dbReference>
<comment type="caution">
    <text evidence="6">The sequence shown here is derived from an EMBL/GenBank/DDBJ whole genome shotgun (WGS) entry which is preliminary data.</text>
</comment>
<dbReference type="PANTHER" id="PTHR30346">
    <property type="entry name" value="TRANSCRIPTIONAL DUAL REGULATOR HCAR-RELATED"/>
    <property type="match status" value="1"/>
</dbReference>
<comment type="similarity">
    <text evidence="1">Belongs to the LysR transcriptional regulatory family.</text>
</comment>
<keyword evidence="7" id="KW-1185">Reference proteome</keyword>
<protein>
    <submittedName>
        <fullName evidence="6">LysR substrate-binding domain-containing protein</fullName>
    </submittedName>
</protein>
<dbReference type="CDD" id="cd00090">
    <property type="entry name" value="HTH_ARSR"/>
    <property type="match status" value="1"/>
</dbReference>
<organism evidence="6 7">
    <name type="scientific">Salininema proteolyticum</name>
    <dbReference type="NCBI Taxonomy" id="1607685"/>
    <lineage>
        <taxon>Bacteria</taxon>
        <taxon>Bacillati</taxon>
        <taxon>Actinomycetota</taxon>
        <taxon>Actinomycetes</taxon>
        <taxon>Glycomycetales</taxon>
        <taxon>Glycomycetaceae</taxon>
        <taxon>Salininema</taxon>
    </lineage>
</organism>
<reference evidence="7" key="1">
    <citation type="journal article" date="2019" name="Int. J. Syst. Evol. Microbiol.">
        <title>The Global Catalogue of Microorganisms (GCM) 10K type strain sequencing project: providing services to taxonomists for standard genome sequencing and annotation.</title>
        <authorList>
            <consortium name="The Broad Institute Genomics Platform"/>
            <consortium name="The Broad Institute Genome Sequencing Center for Infectious Disease"/>
            <person name="Wu L."/>
            <person name="Ma J."/>
        </authorList>
    </citation>
    <scope>NUCLEOTIDE SEQUENCE [LARGE SCALE GENOMIC DNA]</scope>
    <source>
        <strain evidence="7">IBRC-M 10908</strain>
    </source>
</reference>
<dbReference type="InterPro" id="IPR036388">
    <property type="entry name" value="WH-like_DNA-bd_sf"/>
</dbReference>
<evidence type="ECO:0000256" key="2">
    <source>
        <dbReference type="ARBA" id="ARBA00023015"/>
    </source>
</evidence>
<evidence type="ECO:0000259" key="5">
    <source>
        <dbReference type="PROSITE" id="PS50931"/>
    </source>
</evidence>
<dbReference type="PANTHER" id="PTHR30346:SF29">
    <property type="entry name" value="LYSR SUBSTRATE-BINDING"/>
    <property type="match status" value="1"/>
</dbReference>
<dbReference type="SUPFAM" id="SSF53850">
    <property type="entry name" value="Periplasmic binding protein-like II"/>
    <property type="match status" value="1"/>
</dbReference>
<dbReference type="RefSeq" id="WP_380617540.1">
    <property type="nucleotide sequence ID" value="NZ_JBHSDK010000001.1"/>
</dbReference>
<feature type="domain" description="HTH lysR-type" evidence="5">
    <location>
        <begin position="2"/>
        <end position="59"/>
    </location>
</feature>
<keyword evidence="2" id="KW-0805">Transcription regulation</keyword>
<gene>
    <name evidence="6" type="ORF">ACFPET_01195</name>
</gene>
<evidence type="ECO:0000256" key="1">
    <source>
        <dbReference type="ARBA" id="ARBA00009437"/>
    </source>
</evidence>